<comment type="caution">
    <text evidence="2">The sequence shown here is derived from an EMBL/GenBank/DDBJ whole genome shotgun (WGS) entry which is preliminary data.</text>
</comment>
<keyword evidence="3" id="KW-1185">Reference proteome</keyword>
<reference evidence="2" key="1">
    <citation type="journal article" date="2023" name="Science">
        <title>Genome structures resolve the early diversification of teleost fishes.</title>
        <authorList>
            <person name="Parey E."/>
            <person name="Louis A."/>
            <person name="Montfort J."/>
            <person name="Bouchez O."/>
            <person name="Roques C."/>
            <person name="Iampietro C."/>
            <person name="Lluch J."/>
            <person name="Castinel A."/>
            <person name="Donnadieu C."/>
            <person name="Desvignes T."/>
            <person name="Floi Bucao C."/>
            <person name="Jouanno E."/>
            <person name="Wen M."/>
            <person name="Mejri S."/>
            <person name="Dirks R."/>
            <person name="Jansen H."/>
            <person name="Henkel C."/>
            <person name="Chen W.J."/>
            <person name="Zahm M."/>
            <person name="Cabau C."/>
            <person name="Klopp C."/>
            <person name="Thompson A.W."/>
            <person name="Robinson-Rechavi M."/>
            <person name="Braasch I."/>
            <person name="Lecointre G."/>
            <person name="Bobe J."/>
            <person name="Postlethwait J.H."/>
            <person name="Berthelot C."/>
            <person name="Roest Crollius H."/>
            <person name="Guiguen Y."/>
        </authorList>
    </citation>
    <scope>NUCLEOTIDE SEQUENCE</scope>
    <source>
        <strain evidence="2">NC1722</strain>
    </source>
</reference>
<dbReference type="EMBL" id="JAINUG010000043">
    <property type="protein sequence ID" value="KAJ8406441.1"/>
    <property type="molecule type" value="Genomic_DNA"/>
</dbReference>
<dbReference type="AlphaFoldDB" id="A0AAD7SPV2"/>
<organism evidence="2 3">
    <name type="scientific">Aldrovandia affinis</name>
    <dbReference type="NCBI Taxonomy" id="143900"/>
    <lineage>
        <taxon>Eukaryota</taxon>
        <taxon>Metazoa</taxon>
        <taxon>Chordata</taxon>
        <taxon>Craniata</taxon>
        <taxon>Vertebrata</taxon>
        <taxon>Euteleostomi</taxon>
        <taxon>Actinopterygii</taxon>
        <taxon>Neopterygii</taxon>
        <taxon>Teleostei</taxon>
        <taxon>Notacanthiformes</taxon>
        <taxon>Halosauridae</taxon>
        <taxon>Aldrovandia</taxon>
    </lineage>
</organism>
<evidence type="ECO:0000313" key="3">
    <source>
        <dbReference type="Proteomes" id="UP001221898"/>
    </source>
</evidence>
<evidence type="ECO:0000256" key="1">
    <source>
        <dbReference type="SAM" id="SignalP"/>
    </source>
</evidence>
<feature type="signal peptide" evidence="1">
    <location>
        <begin position="1"/>
        <end position="24"/>
    </location>
</feature>
<accession>A0AAD7SPV2</accession>
<feature type="chain" id="PRO_5042041120" evidence="1">
    <location>
        <begin position="25"/>
        <end position="106"/>
    </location>
</feature>
<evidence type="ECO:0000313" key="2">
    <source>
        <dbReference type="EMBL" id="KAJ8406441.1"/>
    </source>
</evidence>
<keyword evidence="1" id="KW-0732">Signal</keyword>
<gene>
    <name evidence="2" type="ORF">AAFF_G00300150</name>
</gene>
<protein>
    <submittedName>
        <fullName evidence="2">Uncharacterized protein</fullName>
    </submittedName>
</protein>
<dbReference type="Proteomes" id="UP001221898">
    <property type="component" value="Unassembled WGS sequence"/>
</dbReference>
<name>A0AAD7SPV2_9TELE</name>
<proteinExistence type="predicted"/>
<sequence>MGFQSEGLLKASRLLLLLVSPAAPSQTPAPASTAATPTESPFATSSRACPLCCTLQHMSDAQGSYLIPTGDRPNTSNSALCSLAAHKLFNTLNPSPTINYIQLPMS</sequence>